<evidence type="ECO:0000313" key="2">
    <source>
        <dbReference type="EMBL" id="QEA14259.1"/>
    </source>
</evidence>
<dbReference type="AlphaFoldDB" id="A0A5B8RXA8"/>
<evidence type="ECO:0000256" key="1">
    <source>
        <dbReference type="SAM" id="Phobius"/>
    </source>
</evidence>
<protein>
    <submittedName>
        <fullName evidence="2">Uncharacterized protein</fullName>
    </submittedName>
</protein>
<dbReference type="Proteomes" id="UP000321199">
    <property type="component" value="Chromosome"/>
</dbReference>
<proteinExistence type="predicted"/>
<dbReference type="KEGG" id="cof:FOZ74_15145"/>
<organism evidence="2 3">
    <name type="scientific">Comamonas flocculans</name>
    <dbReference type="NCBI Taxonomy" id="2597701"/>
    <lineage>
        <taxon>Bacteria</taxon>
        <taxon>Pseudomonadati</taxon>
        <taxon>Pseudomonadota</taxon>
        <taxon>Betaproteobacteria</taxon>
        <taxon>Burkholderiales</taxon>
        <taxon>Comamonadaceae</taxon>
        <taxon>Comamonas</taxon>
    </lineage>
</organism>
<name>A0A5B8RXA8_9BURK</name>
<dbReference type="EMBL" id="CP042344">
    <property type="protein sequence ID" value="QEA14259.1"/>
    <property type="molecule type" value="Genomic_DNA"/>
</dbReference>
<keyword evidence="1" id="KW-0472">Membrane</keyword>
<keyword evidence="1" id="KW-1133">Transmembrane helix</keyword>
<feature type="transmembrane region" description="Helical" evidence="1">
    <location>
        <begin position="21"/>
        <end position="40"/>
    </location>
</feature>
<dbReference type="RefSeq" id="WP_146913861.1">
    <property type="nucleotide sequence ID" value="NZ_CP042344.1"/>
</dbReference>
<feature type="transmembrane region" description="Helical" evidence="1">
    <location>
        <begin position="60"/>
        <end position="79"/>
    </location>
</feature>
<evidence type="ECO:0000313" key="3">
    <source>
        <dbReference type="Proteomes" id="UP000321199"/>
    </source>
</evidence>
<reference evidence="2 3" key="1">
    <citation type="submission" date="2019-07" db="EMBL/GenBank/DDBJ databases">
        <title>Complete genome sequence of Comamonas sp. NLF 7-7 isolated from livestock.</title>
        <authorList>
            <person name="Kim D.H."/>
            <person name="Kim J.G."/>
        </authorList>
    </citation>
    <scope>NUCLEOTIDE SEQUENCE [LARGE SCALE GENOMIC DNA]</scope>
    <source>
        <strain evidence="2 3">NLF 7-7</strain>
    </source>
</reference>
<feature type="transmembrane region" description="Helical" evidence="1">
    <location>
        <begin position="154"/>
        <end position="176"/>
    </location>
</feature>
<keyword evidence="1" id="KW-0812">Transmembrane</keyword>
<accession>A0A5B8RXA8</accession>
<sequence>MLDLVRPFSFLTIRHPSRLPLWINWLLPALATLVVLVVLARLGSSVNVFGSQGLLDRLLGFTQTLAGFYIAALAAVSSFNSPHLDRTMPNPAPTMYIKYNGVMQKVAATRRRFLTSMFAYLTALSFLFTLAAIATLVLAPALGKSMASSLHWPGLGMFLFAIIQMTCVTFWGLFYLGERMLTPD</sequence>
<keyword evidence="3" id="KW-1185">Reference proteome</keyword>
<gene>
    <name evidence="2" type="ORF">FOZ74_15145</name>
</gene>
<dbReference type="OrthoDB" id="8457152at2"/>
<feature type="transmembrane region" description="Helical" evidence="1">
    <location>
        <begin position="118"/>
        <end position="142"/>
    </location>
</feature>